<dbReference type="InterPro" id="IPR036390">
    <property type="entry name" value="WH_DNA-bd_sf"/>
</dbReference>
<evidence type="ECO:0000313" key="1">
    <source>
        <dbReference type="EMBL" id="CAD6493956.1"/>
    </source>
</evidence>
<dbReference type="AlphaFoldDB" id="A0A811T975"/>
<gene>
    <name evidence="1" type="ORF">FFODKBPE_00599</name>
</gene>
<name>A0A811T975_9EURY</name>
<dbReference type="EMBL" id="CAJHIP010000037">
    <property type="protein sequence ID" value="CAD6493956.1"/>
    <property type="molecule type" value="Genomic_DNA"/>
</dbReference>
<sequence length="39" mass="4423">MEEIAKVIGLSRVGVKYHIDELKVKGKIKREGSKKKGNR</sequence>
<organism evidence="1 2">
    <name type="scientific">Candidatus Argoarchaeum ethanivorans</name>
    <dbReference type="NCBI Taxonomy" id="2608793"/>
    <lineage>
        <taxon>Archaea</taxon>
        <taxon>Methanobacteriati</taxon>
        <taxon>Methanobacteriota</taxon>
        <taxon>Stenosarchaea group</taxon>
        <taxon>Methanomicrobia</taxon>
        <taxon>Methanosarcinales</taxon>
        <taxon>Methanosarcinales incertae sedis</taxon>
        <taxon>GOM Arc I cluster</taxon>
        <taxon>Candidatus Argoarchaeum</taxon>
    </lineage>
</organism>
<dbReference type="Proteomes" id="UP000603056">
    <property type="component" value="Unassembled WGS sequence"/>
</dbReference>
<proteinExistence type="predicted"/>
<dbReference type="SUPFAM" id="SSF46785">
    <property type="entry name" value="Winged helix' DNA-binding domain"/>
    <property type="match status" value="1"/>
</dbReference>
<evidence type="ECO:0000313" key="2">
    <source>
        <dbReference type="Proteomes" id="UP000603056"/>
    </source>
</evidence>
<protein>
    <submittedName>
        <fullName evidence="1">Uncharacterized protein</fullName>
    </submittedName>
</protein>
<reference evidence="1" key="1">
    <citation type="submission" date="2020-10" db="EMBL/GenBank/DDBJ databases">
        <authorList>
            <person name="Hahn C.J."/>
            <person name="Laso-Perez R."/>
            <person name="Vulcano F."/>
            <person name="Vaziourakis K.-M."/>
            <person name="Stokke R."/>
            <person name="Steen I.H."/>
            <person name="Teske A."/>
            <person name="Boetius A."/>
            <person name="Liebeke M."/>
            <person name="Amann R."/>
            <person name="Knittel K."/>
        </authorList>
    </citation>
    <scope>NUCLEOTIDE SEQUENCE</scope>
    <source>
        <strain evidence="1">Gfbio:e3339647-f889-4370-9287-4fb5cb688e4c:AG394J04_GoMArc1</strain>
    </source>
</reference>
<accession>A0A811T975</accession>
<comment type="caution">
    <text evidence="1">The sequence shown here is derived from an EMBL/GenBank/DDBJ whole genome shotgun (WGS) entry which is preliminary data.</text>
</comment>
<dbReference type="InterPro" id="IPR036388">
    <property type="entry name" value="WH-like_DNA-bd_sf"/>
</dbReference>
<dbReference type="Gene3D" id="1.10.10.10">
    <property type="entry name" value="Winged helix-like DNA-binding domain superfamily/Winged helix DNA-binding domain"/>
    <property type="match status" value="1"/>
</dbReference>